<evidence type="ECO:0000256" key="2">
    <source>
        <dbReference type="ARBA" id="ARBA00009877"/>
    </source>
</evidence>
<evidence type="ECO:0000256" key="3">
    <source>
        <dbReference type="ARBA" id="ARBA00022692"/>
    </source>
</evidence>
<dbReference type="Proteomes" id="UP000818624">
    <property type="component" value="Chromosome 3"/>
</dbReference>
<keyword evidence="4" id="KW-1133">Transmembrane helix</keyword>
<dbReference type="EMBL" id="CP046236">
    <property type="protein sequence ID" value="WFD48764.1"/>
    <property type="molecule type" value="Genomic_DNA"/>
</dbReference>
<sequence length="348" mass="37850">MLLRPGVAAAVPRVLGVRAAAGRVPACRRAQHTTAGAVQSWLDPIARYLVSVPETIGLLGAVPYPFTTSVVLMTLMLRAGVSVPMALWQRACTERLTNIVGPEYAVWKKQIPAAILSRAGVREKPPSEAQQVQLHREIQSALKEKWQHLVRLHDCSPWRTTGASLLVHIPLFLLVTALLRQAAVLPDSPLIQELIPWWSPDPAFAAQVATTKQLLVEKGLDPVSIERLTKIGGGPTLVDRDSTQIMPIVVGSLNMLNVELSQWVRQRRAAREQQLGLGGGPSVPTDTNGAPLPSLRERVLGNVLRTGAVVSIPIACSVPSVLLVYWTTSALVTMVQNSYFAWLDAKRT</sequence>
<keyword evidence="7" id="KW-1185">Reference proteome</keyword>
<reference evidence="6 7" key="1">
    <citation type="journal article" date="2020" name="Elife">
        <title>Loss of centromere function drives karyotype evolution in closely related Malassezia species.</title>
        <authorList>
            <person name="Sankaranarayanan S.R."/>
            <person name="Ianiri G."/>
            <person name="Coelho M.A."/>
            <person name="Reza M.H."/>
            <person name="Thimmappa B.C."/>
            <person name="Ganguly P."/>
            <person name="Vadnala R.N."/>
            <person name="Sun S."/>
            <person name="Siddharthan R."/>
            <person name="Tellgren-Roth C."/>
            <person name="Dawson T.L."/>
            <person name="Heitman J."/>
            <person name="Sanyal K."/>
        </authorList>
    </citation>
    <scope>NUCLEOTIDE SEQUENCE [LARGE SCALE GENOMIC DNA]</scope>
    <source>
        <strain evidence="6">CBS14141</strain>
    </source>
</reference>
<keyword evidence="3" id="KW-0812">Transmembrane</keyword>
<gene>
    <name evidence="6" type="ORF">GLX27_003435</name>
</gene>
<keyword evidence="5" id="KW-0472">Membrane</keyword>
<comment type="subcellular location">
    <subcellularLocation>
        <location evidence="1">Membrane</location>
        <topology evidence="1">Multi-pass membrane protein</topology>
    </subcellularLocation>
</comment>
<dbReference type="PANTHER" id="PTHR12428:SF65">
    <property type="entry name" value="CYTOCHROME C OXIDASE ASSEMBLY PROTEIN COX18, MITOCHONDRIAL"/>
    <property type="match status" value="1"/>
</dbReference>
<protein>
    <submittedName>
        <fullName evidence="6">Uncharacterized protein</fullName>
    </submittedName>
</protein>
<organism evidence="6 7">
    <name type="scientific">Malassezia furfur</name>
    <name type="common">Pityriasis versicolor infection agent</name>
    <name type="synonym">Pityrosporum furfur</name>
    <dbReference type="NCBI Taxonomy" id="55194"/>
    <lineage>
        <taxon>Eukaryota</taxon>
        <taxon>Fungi</taxon>
        <taxon>Dikarya</taxon>
        <taxon>Basidiomycota</taxon>
        <taxon>Ustilaginomycotina</taxon>
        <taxon>Malasseziomycetes</taxon>
        <taxon>Malasseziales</taxon>
        <taxon>Malasseziaceae</taxon>
        <taxon>Malassezia</taxon>
    </lineage>
</organism>
<evidence type="ECO:0000313" key="7">
    <source>
        <dbReference type="Proteomes" id="UP000818624"/>
    </source>
</evidence>
<dbReference type="PANTHER" id="PTHR12428">
    <property type="entry name" value="OXA1"/>
    <property type="match status" value="1"/>
</dbReference>
<evidence type="ECO:0000313" key="6">
    <source>
        <dbReference type="EMBL" id="WFD48764.1"/>
    </source>
</evidence>
<evidence type="ECO:0000256" key="5">
    <source>
        <dbReference type="ARBA" id="ARBA00023136"/>
    </source>
</evidence>
<proteinExistence type="inferred from homology"/>
<evidence type="ECO:0000256" key="1">
    <source>
        <dbReference type="ARBA" id="ARBA00004141"/>
    </source>
</evidence>
<name>A0ABY8ETB5_MALFU</name>
<dbReference type="InterPro" id="IPR001708">
    <property type="entry name" value="YidC/ALB3/OXA1/COX18"/>
</dbReference>
<accession>A0ABY8ETB5</accession>
<evidence type="ECO:0000256" key="4">
    <source>
        <dbReference type="ARBA" id="ARBA00022989"/>
    </source>
</evidence>
<comment type="similarity">
    <text evidence="2">Belongs to the OXA1/ALB3/YidC family.</text>
</comment>